<dbReference type="Proteomes" id="UP000265520">
    <property type="component" value="Unassembled WGS sequence"/>
</dbReference>
<protein>
    <submittedName>
        <fullName evidence="2">Callose synthase 8-like</fullName>
    </submittedName>
</protein>
<dbReference type="EMBL" id="LXQA010022068">
    <property type="protein sequence ID" value="MCH92175.1"/>
    <property type="molecule type" value="Genomic_DNA"/>
</dbReference>
<dbReference type="InterPro" id="IPR058851">
    <property type="entry name" value="CALS1_helical"/>
</dbReference>
<name>A0A392MYW1_9FABA</name>
<comment type="caution">
    <text evidence="2">The sequence shown here is derived from an EMBL/GenBank/DDBJ whole genome shotgun (WGS) entry which is preliminary data.</text>
</comment>
<dbReference type="GO" id="GO:0046527">
    <property type="term" value="F:glucosyltransferase activity"/>
    <property type="evidence" value="ECO:0007669"/>
    <property type="project" value="TreeGrafter"/>
</dbReference>
<gene>
    <name evidence="2" type="ORF">A2U01_0013110</name>
</gene>
<evidence type="ECO:0000313" key="2">
    <source>
        <dbReference type="EMBL" id="MCH92175.1"/>
    </source>
</evidence>
<evidence type="ECO:0000259" key="1">
    <source>
        <dbReference type="Pfam" id="PF25968"/>
    </source>
</evidence>
<sequence>MDLMMMPVSSELFSGKVLWPIFLLANKFSTALTIAKDFEGKEEALVRKISKDKYMFYAVRECYQSLKYVLEILIVGSQEKRIIRDILSEIEKSIEETTLLKNFNMKVLPALHVKVIELAELLIEGDKDNRHKVAKALLDMFELVTNDMMDDSRY</sequence>
<proteinExistence type="predicted"/>
<evidence type="ECO:0000313" key="3">
    <source>
        <dbReference type="Proteomes" id="UP000265520"/>
    </source>
</evidence>
<keyword evidence="3" id="KW-1185">Reference proteome</keyword>
<dbReference type="GO" id="GO:0005886">
    <property type="term" value="C:plasma membrane"/>
    <property type="evidence" value="ECO:0007669"/>
    <property type="project" value="TreeGrafter"/>
</dbReference>
<dbReference type="PANTHER" id="PTHR12741">
    <property type="entry name" value="LYST-INTERACTING PROTEIN LIP5 DOPAMINE RESPONSIVE PROTEIN DRG-1"/>
    <property type="match status" value="1"/>
</dbReference>
<accession>A0A392MYW1</accession>
<feature type="domain" description="Callose synthase helical" evidence="1">
    <location>
        <begin position="20"/>
        <end position="152"/>
    </location>
</feature>
<dbReference type="Pfam" id="PF25968">
    <property type="entry name" value="CALS1"/>
    <property type="match status" value="1"/>
</dbReference>
<organism evidence="2 3">
    <name type="scientific">Trifolium medium</name>
    <dbReference type="NCBI Taxonomy" id="97028"/>
    <lineage>
        <taxon>Eukaryota</taxon>
        <taxon>Viridiplantae</taxon>
        <taxon>Streptophyta</taxon>
        <taxon>Embryophyta</taxon>
        <taxon>Tracheophyta</taxon>
        <taxon>Spermatophyta</taxon>
        <taxon>Magnoliopsida</taxon>
        <taxon>eudicotyledons</taxon>
        <taxon>Gunneridae</taxon>
        <taxon>Pentapetalae</taxon>
        <taxon>rosids</taxon>
        <taxon>fabids</taxon>
        <taxon>Fabales</taxon>
        <taxon>Fabaceae</taxon>
        <taxon>Papilionoideae</taxon>
        <taxon>50 kb inversion clade</taxon>
        <taxon>NPAAA clade</taxon>
        <taxon>Hologalegina</taxon>
        <taxon>IRL clade</taxon>
        <taxon>Trifolieae</taxon>
        <taxon>Trifolium</taxon>
    </lineage>
</organism>
<dbReference type="AlphaFoldDB" id="A0A392MYW1"/>
<reference evidence="2 3" key="1">
    <citation type="journal article" date="2018" name="Front. Plant Sci.">
        <title>Red Clover (Trifolium pratense) and Zigzag Clover (T. medium) - A Picture of Genomic Similarities and Differences.</title>
        <authorList>
            <person name="Dluhosova J."/>
            <person name="Istvanek J."/>
            <person name="Nedelnik J."/>
            <person name="Repkova J."/>
        </authorList>
    </citation>
    <scope>NUCLEOTIDE SEQUENCE [LARGE SCALE GENOMIC DNA]</scope>
    <source>
        <strain evidence="3">cv. 10/8</strain>
        <tissue evidence="2">Leaf</tissue>
    </source>
</reference>
<dbReference type="PANTHER" id="PTHR12741:SF22">
    <property type="entry name" value="CALLOSE SYNTHASE 8-RELATED"/>
    <property type="match status" value="1"/>
</dbReference>